<dbReference type="GO" id="GO:0042632">
    <property type="term" value="P:cholesterol homeostasis"/>
    <property type="evidence" value="ECO:0007669"/>
    <property type="project" value="TreeGrafter"/>
</dbReference>
<dbReference type="GO" id="GO:0016705">
    <property type="term" value="F:oxidoreductase activity, acting on paired donors, with incorporation or reduction of molecular oxygen"/>
    <property type="evidence" value="ECO:0007669"/>
    <property type="project" value="InterPro"/>
</dbReference>
<dbReference type="InterPro" id="IPR036396">
    <property type="entry name" value="Cyt_P450_sf"/>
</dbReference>
<keyword evidence="3 5" id="KW-0479">Metal-binding</keyword>
<evidence type="ECO:0000313" key="7">
    <source>
        <dbReference type="Proteomes" id="UP000243217"/>
    </source>
</evidence>
<keyword evidence="6" id="KW-0503">Monooxygenase</keyword>
<dbReference type="PANTHER" id="PTHR24304:SF4">
    <property type="entry name" value="CYTOCHROME P450"/>
    <property type="match status" value="1"/>
</dbReference>
<keyword evidence="6" id="KW-0560">Oxidoreductase</keyword>
<comment type="similarity">
    <text evidence="1">Belongs to the cytochrome P450 family.</text>
</comment>
<dbReference type="Gene3D" id="1.10.630.10">
    <property type="entry name" value="Cytochrome P450"/>
    <property type="match status" value="1"/>
</dbReference>
<organism evidence="6 7">
    <name type="scientific">Thraustotheca clavata</name>
    <dbReference type="NCBI Taxonomy" id="74557"/>
    <lineage>
        <taxon>Eukaryota</taxon>
        <taxon>Sar</taxon>
        <taxon>Stramenopiles</taxon>
        <taxon>Oomycota</taxon>
        <taxon>Saprolegniomycetes</taxon>
        <taxon>Saprolegniales</taxon>
        <taxon>Achlyaceae</taxon>
        <taxon>Thraustotheca</taxon>
    </lineage>
</organism>
<dbReference type="Pfam" id="PF00067">
    <property type="entry name" value="p450"/>
    <property type="match status" value="1"/>
</dbReference>
<reference evidence="6 7" key="1">
    <citation type="journal article" date="2014" name="Genome Biol. Evol.">
        <title>The secreted proteins of Achlya hypogyna and Thraustotheca clavata identify the ancestral oomycete secretome and reveal gene acquisitions by horizontal gene transfer.</title>
        <authorList>
            <person name="Misner I."/>
            <person name="Blouin N."/>
            <person name="Leonard G."/>
            <person name="Richards T.A."/>
            <person name="Lane C.E."/>
        </authorList>
    </citation>
    <scope>NUCLEOTIDE SEQUENCE [LARGE SCALE GENOMIC DNA]</scope>
    <source>
        <strain evidence="6 7">ATCC 34112</strain>
    </source>
</reference>
<keyword evidence="7" id="KW-1185">Reference proteome</keyword>
<dbReference type="InterPro" id="IPR050529">
    <property type="entry name" value="CYP450_sterol_14alpha_dmase"/>
</dbReference>
<comment type="cofactor">
    <cofactor evidence="5">
        <name>heme</name>
        <dbReference type="ChEBI" id="CHEBI:30413"/>
    </cofactor>
</comment>
<protein>
    <submittedName>
        <fullName evidence="6">Cholesterol 7-alpha-monooxygenase-like</fullName>
    </submittedName>
</protein>
<dbReference type="InterPro" id="IPR002403">
    <property type="entry name" value="Cyt_P450_E_grp-IV"/>
</dbReference>
<dbReference type="PRINTS" id="PR00385">
    <property type="entry name" value="P450"/>
</dbReference>
<evidence type="ECO:0000256" key="1">
    <source>
        <dbReference type="ARBA" id="ARBA00010617"/>
    </source>
</evidence>
<dbReference type="SUPFAM" id="SSF48264">
    <property type="entry name" value="Cytochrome P450"/>
    <property type="match status" value="1"/>
</dbReference>
<dbReference type="EMBL" id="JNBS01001351">
    <property type="protein sequence ID" value="OQS01890.1"/>
    <property type="molecule type" value="Genomic_DNA"/>
</dbReference>
<dbReference type="PRINTS" id="PR00465">
    <property type="entry name" value="EP450IV"/>
</dbReference>
<feature type="binding site" description="axial binding residue" evidence="5">
    <location>
        <position position="210"/>
    </location>
    <ligand>
        <name>heme</name>
        <dbReference type="ChEBI" id="CHEBI:30413"/>
    </ligand>
    <ligandPart>
        <name>Fe</name>
        <dbReference type="ChEBI" id="CHEBI:18248"/>
    </ligandPart>
</feature>
<dbReference type="GO" id="GO:0020037">
    <property type="term" value="F:heme binding"/>
    <property type="evidence" value="ECO:0007669"/>
    <property type="project" value="InterPro"/>
</dbReference>
<evidence type="ECO:0000313" key="6">
    <source>
        <dbReference type="EMBL" id="OQS01890.1"/>
    </source>
</evidence>
<proteinExistence type="inferred from homology"/>
<name>A0A1V9ZVR8_9STRA</name>
<dbReference type="STRING" id="74557.A0A1V9ZVR8"/>
<evidence type="ECO:0000256" key="3">
    <source>
        <dbReference type="ARBA" id="ARBA00022723"/>
    </source>
</evidence>
<dbReference type="AlphaFoldDB" id="A0A1V9ZVR8"/>
<dbReference type="Proteomes" id="UP000243217">
    <property type="component" value="Unassembled WGS sequence"/>
</dbReference>
<sequence>MFGDSTLNTHPSLVSDFLSFDTAFPLFVADCVPTNINLSNTASLMQKRAQALKLFPRGTPKDKATANANSVPTTFWTIYHLLKNPDAFKAVKQEINQHLKFQSLKKANDASWTSEMLQKCVLLDSVVDESLRLSASSMLLRIAIEPTVLVMDDTTYHFEKGYRVAIFPSLGHFDPVLFPEPNKFPYDRFVNATQEQLDAFKPFGMGISMCPGRYFAKNQLKMFVALVLQHLSTIKLAPGSKEPTLDSSRLGLGVIPPADHSIKIELTIHKE</sequence>
<comment type="caution">
    <text evidence="6">The sequence shown here is derived from an EMBL/GenBank/DDBJ whole genome shotgun (WGS) entry which is preliminary data.</text>
</comment>
<evidence type="ECO:0000256" key="5">
    <source>
        <dbReference type="PIRSR" id="PIRSR602403-1"/>
    </source>
</evidence>
<dbReference type="GO" id="GO:0008395">
    <property type="term" value="F:steroid hydroxylase activity"/>
    <property type="evidence" value="ECO:0007669"/>
    <property type="project" value="TreeGrafter"/>
</dbReference>
<dbReference type="PANTHER" id="PTHR24304">
    <property type="entry name" value="CYTOCHROME P450 FAMILY 7"/>
    <property type="match status" value="1"/>
</dbReference>
<dbReference type="GO" id="GO:0005506">
    <property type="term" value="F:iron ion binding"/>
    <property type="evidence" value="ECO:0007669"/>
    <property type="project" value="InterPro"/>
</dbReference>
<dbReference type="OrthoDB" id="67904at2759"/>
<dbReference type="InterPro" id="IPR001128">
    <property type="entry name" value="Cyt_P450"/>
</dbReference>
<evidence type="ECO:0000256" key="4">
    <source>
        <dbReference type="ARBA" id="ARBA00023004"/>
    </source>
</evidence>
<evidence type="ECO:0000256" key="2">
    <source>
        <dbReference type="ARBA" id="ARBA00022617"/>
    </source>
</evidence>
<keyword evidence="4 5" id="KW-0408">Iron</keyword>
<accession>A0A1V9ZVR8</accession>
<keyword evidence="2 5" id="KW-0349">Heme</keyword>
<gene>
    <name evidence="6" type="ORF">THRCLA_05672</name>
</gene>